<dbReference type="PANTHER" id="PTHR14024">
    <property type="entry name" value="PERILIPIN"/>
    <property type="match status" value="1"/>
</dbReference>
<name>A0AAV8VAJ1_9CUCU</name>
<sequence length="262" mass="29299">MPRKPSGRKEKGVKEKEWEDALEAVIRDITTNAASDHKQQQQMVQIVIYESIDYLIFQILSEKMEIQQENQQVAVSTPTCMESVNRISKLPMVESTIQTTTSMYEKVKDYNSVTNWTLSTAESTVSKAVEVSKPITTPMIRNLEGPIKKVDEVLCSGLDYVENKVPAVKLPPGEIYTNTKDYINTIVTPRVEQAYAYAEPAVKTAKDIVEPAVKTAKDIVEPVVEKAKSLIEPALDTAAAIKENVMHRVDEYLHCGHSKKGT</sequence>
<accession>A0AAV8VAJ1</accession>
<dbReference type="AlphaFoldDB" id="A0AAV8VAJ1"/>
<keyword evidence="5" id="KW-1185">Reference proteome</keyword>
<proteinExistence type="inferred from homology"/>
<evidence type="ECO:0000256" key="3">
    <source>
        <dbReference type="ARBA" id="ARBA00022677"/>
    </source>
</evidence>
<evidence type="ECO:0000256" key="2">
    <source>
        <dbReference type="ARBA" id="ARBA00006311"/>
    </source>
</evidence>
<organism evidence="4 5">
    <name type="scientific">Exocentrus adspersus</name>
    <dbReference type="NCBI Taxonomy" id="1586481"/>
    <lineage>
        <taxon>Eukaryota</taxon>
        <taxon>Metazoa</taxon>
        <taxon>Ecdysozoa</taxon>
        <taxon>Arthropoda</taxon>
        <taxon>Hexapoda</taxon>
        <taxon>Insecta</taxon>
        <taxon>Pterygota</taxon>
        <taxon>Neoptera</taxon>
        <taxon>Endopterygota</taxon>
        <taxon>Coleoptera</taxon>
        <taxon>Polyphaga</taxon>
        <taxon>Cucujiformia</taxon>
        <taxon>Chrysomeloidea</taxon>
        <taxon>Cerambycidae</taxon>
        <taxon>Lamiinae</taxon>
        <taxon>Acanthocinini</taxon>
        <taxon>Exocentrus</taxon>
    </lineage>
</organism>
<dbReference type="PANTHER" id="PTHR14024:SF49">
    <property type="entry name" value="LIPID STORAGE DROPLETS SURFACE-BINDING PROTEIN 1"/>
    <property type="match status" value="1"/>
</dbReference>
<dbReference type="GO" id="GO:0005829">
    <property type="term" value="C:cytosol"/>
    <property type="evidence" value="ECO:0007669"/>
    <property type="project" value="TreeGrafter"/>
</dbReference>
<keyword evidence="3" id="KW-0551">Lipid droplet</keyword>
<dbReference type="GO" id="GO:0005811">
    <property type="term" value="C:lipid droplet"/>
    <property type="evidence" value="ECO:0007669"/>
    <property type="project" value="UniProtKB-SubCell"/>
</dbReference>
<reference evidence="4 5" key="1">
    <citation type="journal article" date="2023" name="Insect Mol. Biol.">
        <title>Genome sequencing provides insights into the evolution of gene families encoding plant cell wall-degrading enzymes in longhorned beetles.</title>
        <authorList>
            <person name="Shin N.R."/>
            <person name="Okamura Y."/>
            <person name="Kirsch R."/>
            <person name="Pauchet Y."/>
        </authorList>
    </citation>
    <scope>NUCLEOTIDE SEQUENCE [LARGE SCALE GENOMIC DNA]</scope>
    <source>
        <strain evidence="4">EAD_L_NR</strain>
    </source>
</reference>
<comment type="subcellular location">
    <subcellularLocation>
        <location evidence="1">Lipid droplet</location>
    </subcellularLocation>
</comment>
<dbReference type="GO" id="GO:0010890">
    <property type="term" value="P:positive regulation of triglyceride storage"/>
    <property type="evidence" value="ECO:0007669"/>
    <property type="project" value="TreeGrafter"/>
</dbReference>
<comment type="caution">
    <text evidence="4">The sequence shown here is derived from an EMBL/GenBank/DDBJ whole genome shotgun (WGS) entry which is preliminary data.</text>
</comment>
<protein>
    <submittedName>
        <fullName evidence="4">Uncharacterized protein</fullName>
    </submittedName>
</protein>
<evidence type="ECO:0000313" key="4">
    <source>
        <dbReference type="EMBL" id="KAJ8911045.1"/>
    </source>
</evidence>
<dbReference type="EMBL" id="JANEYG010000221">
    <property type="protein sequence ID" value="KAJ8911045.1"/>
    <property type="molecule type" value="Genomic_DNA"/>
</dbReference>
<evidence type="ECO:0000313" key="5">
    <source>
        <dbReference type="Proteomes" id="UP001159042"/>
    </source>
</evidence>
<evidence type="ECO:0000256" key="1">
    <source>
        <dbReference type="ARBA" id="ARBA00004502"/>
    </source>
</evidence>
<gene>
    <name evidence="4" type="ORF">NQ315_004691</name>
</gene>
<dbReference type="Pfam" id="PF03036">
    <property type="entry name" value="Perilipin"/>
    <property type="match status" value="1"/>
</dbReference>
<dbReference type="Proteomes" id="UP001159042">
    <property type="component" value="Unassembled WGS sequence"/>
</dbReference>
<dbReference type="InterPro" id="IPR004279">
    <property type="entry name" value="Perilipin"/>
</dbReference>
<dbReference type="GO" id="GO:0019915">
    <property type="term" value="P:lipid storage"/>
    <property type="evidence" value="ECO:0007669"/>
    <property type="project" value="TreeGrafter"/>
</dbReference>
<comment type="similarity">
    <text evidence="2">Belongs to the perilipin family.</text>
</comment>